<keyword evidence="1" id="KW-0472">Membrane</keyword>
<feature type="transmembrane region" description="Helical" evidence="1">
    <location>
        <begin position="6"/>
        <end position="23"/>
    </location>
</feature>
<feature type="transmembrane region" description="Helical" evidence="1">
    <location>
        <begin position="66"/>
        <end position="94"/>
    </location>
</feature>
<dbReference type="RefSeq" id="WP_344913007.1">
    <property type="nucleotide sequence ID" value="NZ_BAABDL010000118.1"/>
</dbReference>
<dbReference type="InterPro" id="IPR010898">
    <property type="entry name" value="Hpre_diP_synth_I"/>
</dbReference>
<feature type="transmembrane region" description="Helical" evidence="1">
    <location>
        <begin position="106"/>
        <end position="129"/>
    </location>
</feature>
<evidence type="ECO:0000313" key="2">
    <source>
        <dbReference type="EMBL" id="GAA4076181.1"/>
    </source>
</evidence>
<feature type="transmembrane region" description="Helical" evidence="1">
    <location>
        <begin position="135"/>
        <end position="160"/>
    </location>
</feature>
<dbReference type="Proteomes" id="UP001501734">
    <property type="component" value="Unassembled WGS sequence"/>
</dbReference>
<keyword evidence="1" id="KW-0812">Transmembrane</keyword>
<dbReference type="PIRSF" id="PIRSF027391">
    <property type="entry name" value="Hpre_diP_synt_I"/>
    <property type="match status" value="1"/>
</dbReference>
<dbReference type="Gene3D" id="1.10.1760.20">
    <property type="match status" value="1"/>
</dbReference>
<feature type="transmembrane region" description="Helical" evidence="1">
    <location>
        <begin position="35"/>
        <end position="54"/>
    </location>
</feature>
<proteinExistence type="predicted"/>
<sequence length="175" mass="18924">MTKNQRLVYIALLAAQAVIISLIERSIPSPFFFMPGAKIGLANIITCIALYTLSVKDAGKVVLIRIILATLLGGTLSTFIYSSAGALLSFLSMLAVKKLHILPISLIGVSMTGAVFHNVGQLLIASWIAQTPAVMLYLPVQSIIGIMTGFAIGITANYLLKHVDRLHYYTFLRST</sequence>
<protein>
    <submittedName>
        <fullName evidence="2">Flavin-based extracellular electron transfer system protein EetB</fullName>
    </submittedName>
</protein>
<organism evidence="2 3">
    <name type="scientific">Amphibacillus indicireducens</name>
    <dbReference type="NCBI Taxonomy" id="1076330"/>
    <lineage>
        <taxon>Bacteria</taxon>
        <taxon>Bacillati</taxon>
        <taxon>Bacillota</taxon>
        <taxon>Bacilli</taxon>
        <taxon>Bacillales</taxon>
        <taxon>Bacillaceae</taxon>
        <taxon>Amphibacillus</taxon>
    </lineage>
</organism>
<dbReference type="Pfam" id="PF07456">
    <property type="entry name" value="Hpre_diP_synt_I"/>
    <property type="match status" value="1"/>
</dbReference>
<gene>
    <name evidence="2" type="primary">eetB</name>
    <name evidence="2" type="ORF">GCM10022410_21320</name>
</gene>
<keyword evidence="1" id="KW-1133">Transmembrane helix</keyword>
<accession>A0ABP7VWN5</accession>
<name>A0ABP7VWN5_9BACI</name>
<dbReference type="InterPro" id="IPR014535">
    <property type="entry name" value="Hpre_diP_synt_I"/>
</dbReference>
<evidence type="ECO:0000313" key="3">
    <source>
        <dbReference type="Proteomes" id="UP001501734"/>
    </source>
</evidence>
<keyword evidence="3" id="KW-1185">Reference proteome</keyword>
<comment type="caution">
    <text evidence="2">The sequence shown here is derived from an EMBL/GenBank/DDBJ whole genome shotgun (WGS) entry which is preliminary data.</text>
</comment>
<evidence type="ECO:0000256" key="1">
    <source>
        <dbReference type="SAM" id="Phobius"/>
    </source>
</evidence>
<reference evidence="3" key="1">
    <citation type="journal article" date="2019" name="Int. J. Syst. Evol. Microbiol.">
        <title>The Global Catalogue of Microorganisms (GCM) 10K type strain sequencing project: providing services to taxonomists for standard genome sequencing and annotation.</title>
        <authorList>
            <consortium name="The Broad Institute Genomics Platform"/>
            <consortium name="The Broad Institute Genome Sequencing Center for Infectious Disease"/>
            <person name="Wu L."/>
            <person name="Ma J."/>
        </authorList>
    </citation>
    <scope>NUCLEOTIDE SEQUENCE [LARGE SCALE GENOMIC DNA]</scope>
    <source>
        <strain evidence="3">JCM 17250</strain>
    </source>
</reference>
<dbReference type="EMBL" id="BAABDL010000118">
    <property type="protein sequence ID" value="GAA4076181.1"/>
    <property type="molecule type" value="Genomic_DNA"/>
</dbReference>